<protein>
    <submittedName>
        <fullName evidence="2">Gamma-glutamyl-gamma-aminobutyrate hydrolase family protein</fullName>
    </submittedName>
    <submittedName>
        <fullName evidence="1">Putative glutamine amidotransferase</fullName>
        <ecNumber evidence="1">2.4.2.-</ecNumber>
    </submittedName>
</protein>
<accession>A0A166I918</accession>
<dbReference type="PANTHER" id="PTHR43235:SF1">
    <property type="entry name" value="GLUTAMINE AMIDOTRANSFERASE PB2B2.05-RELATED"/>
    <property type="match status" value="1"/>
</dbReference>
<evidence type="ECO:0000313" key="3">
    <source>
        <dbReference type="Proteomes" id="UP000076717"/>
    </source>
</evidence>
<gene>
    <name evidence="1" type="ORF">ACH61_00891</name>
    <name evidence="2" type="ORF">GSU10_14855</name>
</gene>
<dbReference type="PROSITE" id="PS51273">
    <property type="entry name" value="GATASE_TYPE_1"/>
    <property type="match status" value="1"/>
</dbReference>
<dbReference type="SUPFAM" id="SSF52317">
    <property type="entry name" value="Class I glutamine amidotransferase-like"/>
    <property type="match status" value="1"/>
</dbReference>
<evidence type="ECO:0000313" key="1">
    <source>
        <dbReference type="EMBL" id="KZX21972.1"/>
    </source>
</evidence>
<dbReference type="RefSeq" id="WP_068208900.1">
    <property type="nucleotide sequence ID" value="NZ_CP047186.1"/>
</dbReference>
<dbReference type="PATRIC" id="fig|1671680.3.peg.936"/>
<dbReference type="GO" id="GO:0033969">
    <property type="term" value="F:gamma-glutamyl-gamma-aminobutyrate hydrolase activity"/>
    <property type="evidence" value="ECO:0007669"/>
    <property type="project" value="TreeGrafter"/>
</dbReference>
<keyword evidence="1" id="KW-0315">Glutamine amidotransferase</keyword>
<evidence type="ECO:0000313" key="2">
    <source>
        <dbReference type="EMBL" id="QHC56782.1"/>
    </source>
</evidence>
<dbReference type="Pfam" id="PF07722">
    <property type="entry name" value="Peptidase_C26"/>
    <property type="match status" value="1"/>
</dbReference>
<proteinExistence type="predicted"/>
<dbReference type="GO" id="GO:0005829">
    <property type="term" value="C:cytosol"/>
    <property type="evidence" value="ECO:0007669"/>
    <property type="project" value="TreeGrafter"/>
</dbReference>
<evidence type="ECO:0000313" key="4">
    <source>
        <dbReference type="Proteomes" id="UP000465031"/>
    </source>
</evidence>
<dbReference type="EC" id="2.4.2.-" evidence="1"/>
<sequence>MASDRPVLLVVDVADGGRDDPEYEIELQLLTASVVSAATAAGFVVDRVPAAQAGAPELERRLAAADAVVVTGGEDVDPQFYGGRPDDPHRGQSFPEADRAQIALVRRAVETRTPLVGICRGMQLVNVALGGDLLQHLGGHVGRSVPGEHLSAMVEHRVALDPASALARILGAVELDVRSAHHQAVDRPGEGLVVVARADDGTVEALEHESAPLWCVQWHPEEAGSRGTVLTDLLGAALAAVR</sequence>
<reference evidence="1 3" key="1">
    <citation type="submission" date="2015-08" db="EMBL/GenBank/DDBJ databases">
        <title>Draft Genome Sequence of Rathayibacter sp. Strain VKM Ac-2596 Isolated from Leaf Gall Induced by Plant-Parasitic Nematodes.</title>
        <authorList>
            <person name="Vasilenko O.V."/>
            <person name="Starodumova I.P."/>
            <person name="Tarlachkov S.V."/>
            <person name="Dorofeeva L.V."/>
            <person name="Evtushenko L.I."/>
        </authorList>
    </citation>
    <scope>NUCLEOTIDE SEQUENCE [LARGE SCALE GENOMIC DNA]</scope>
    <source>
        <strain evidence="1 3">VKM Ac-2596</strain>
    </source>
</reference>
<dbReference type="EMBL" id="CP047186">
    <property type="protein sequence ID" value="QHC56782.1"/>
    <property type="molecule type" value="Genomic_DNA"/>
</dbReference>
<organism evidence="1 3">
    <name type="scientific">Rathayibacter tanaceti</name>
    <dbReference type="NCBI Taxonomy" id="1671680"/>
    <lineage>
        <taxon>Bacteria</taxon>
        <taxon>Bacillati</taxon>
        <taxon>Actinomycetota</taxon>
        <taxon>Actinomycetes</taxon>
        <taxon>Micrococcales</taxon>
        <taxon>Microbacteriaceae</taxon>
        <taxon>Rathayibacter</taxon>
    </lineage>
</organism>
<dbReference type="Proteomes" id="UP000076717">
    <property type="component" value="Unassembled WGS sequence"/>
</dbReference>
<reference evidence="2" key="3">
    <citation type="submission" date="2019-12" db="EMBL/GenBank/DDBJ databases">
        <title>Complete and Draft Genome Sequences of New Strains and Members of Some Known Species of the Genus Rathayibacter isolated from Plants.</title>
        <authorList>
            <person name="Tarlachkov S.V."/>
            <person name="Starodumova I.P."/>
            <person name="Dorofeeva L.V."/>
            <person name="Prisyazhnaya N.V."/>
            <person name="Leyn S.A."/>
            <person name="Zlamal J.E."/>
            <person name="Elane M.L."/>
            <person name="Osterman A.L."/>
            <person name="Nadler S.A."/>
            <person name="Subbotin S.A."/>
            <person name="Evtushenko L.I."/>
        </authorList>
    </citation>
    <scope>NUCLEOTIDE SEQUENCE</scope>
    <source>
        <strain evidence="2">VKM Ac-2761</strain>
    </source>
</reference>
<dbReference type="Gene3D" id="3.40.50.880">
    <property type="match status" value="1"/>
</dbReference>
<name>A0A166I918_9MICO</name>
<dbReference type="EMBL" id="LIIN01000019">
    <property type="protein sequence ID" value="KZX21972.1"/>
    <property type="molecule type" value="Genomic_DNA"/>
</dbReference>
<keyword evidence="1" id="KW-0808">Transferase</keyword>
<dbReference type="KEGG" id="rte:GSU10_14855"/>
<keyword evidence="2" id="KW-0378">Hydrolase</keyword>
<keyword evidence="3" id="KW-1185">Reference proteome</keyword>
<dbReference type="InterPro" id="IPR044668">
    <property type="entry name" value="PuuD-like"/>
</dbReference>
<dbReference type="InterPro" id="IPR011697">
    <property type="entry name" value="Peptidase_C26"/>
</dbReference>
<dbReference type="OrthoDB" id="9813383at2"/>
<keyword evidence="1" id="KW-0328">Glycosyltransferase</keyword>
<dbReference type="AlphaFoldDB" id="A0A166I918"/>
<dbReference type="PANTHER" id="PTHR43235">
    <property type="entry name" value="GLUTAMINE AMIDOTRANSFERASE PB2B2.05-RELATED"/>
    <property type="match status" value="1"/>
</dbReference>
<dbReference type="Proteomes" id="UP000465031">
    <property type="component" value="Chromosome"/>
</dbReference>
<reference evidence="4" key="2">
    <citation type="submission" date="2019-12" db="EMBL/GenBank/DDBJ databases">
        <title>Complete and draft genome sequences of new strains and members of some known species of the genus Rathayibacter isolated from plants.</title>
        <authorList>
            <person name="Tarlachkov S.V."/>
            <person name="Starodumova I.P."/>
            <person name="Dorofeeva L.V."/>
            <person name="Prisyazhnaya N.V."/>
            <person name="Leyn S."/>
            <person name="Zlamal J."/>
            <person name="Elan M."/>
            <person name="Osterman A.L."/>
            <person name="Nadler S."/>
            <person name="Subbotin S.A."/>
            <person name="Evtushenko L.I."/>
        </authorList>
    </citation>
    <scope>NUCLEOTIDE SEQUENCE [LARGE SCALE GENOMIC DNA]</scope>
    <source>
        <strain evidence="4">VKM Ac-2761</strain>
    </source>
</reference>
<dbReference type="GO" id="GO:0016757">
    <property type="term" value="F:glycosyltransferase activity"/>
    <property type="evidence" value="ECO:0007669"/>
    <property type="project" value="UniProtKB-KW"/>
</dbReference>
<dbReference type="InterPro" id="IPR029062">
    <property type="entry name" value="Class_I_gatase-like"/>
</dbReference>
<dbReference type="GO" id="GO:0006598">
    <property type="term" value="P:polyamine catabolic process"/>
    <property type="evidence" value="ECO:0007669"/>
    <property type="project" value="TreeGrafter"/>
</dbReference>